<organism evidence="5 6">
    <name type="scientific">Zestosphaera tikiterensis</name>
    <dbReference type="NCBI Taxonomy" id="1973259"/>
    <lineage>
        <taxon>Archaea</taxon>
        <taxon>Thermoproteota</taxon>
        <taxon>Thermoprotei</taxon>
        <taxon>Desulfurococcales</taxon>
        <taxon>Desulfurococcaceae</taxon>
        <taxon>Zestosphaera</taxon>
    </lineage>
</organism>
<dbReference type="InterPro" id="IPR050406">
    <property type="entry name" value="FGGY_Carb_Kinase"/>
</dbReference>
<dbReference type="GO" id="GO:0016301">
    <property type="term" value="F:kinase activity"/>
    <property type="evidence" value="ECO:0007669"/>
    <property type="project" value="UniProtKB-KW"/>
</dbReference>
<dbReference type="Pfam" id="PF02782">
    <property type="entry name" value="FGGY_C"/>
    <property type="match status" value="1"/>
</dbReference>
<keyword evidence="1" id="KW-0808">Transferase</keyword>
<evidence type="ECO:0000313" key="5">
    <source>
        <dbReference type="EMBL" id="PUA33657.1"/>
    </source>
</evidence>
<gene>
    <name evidence="5" type="ORF">B7O98_04395</name>
</gene>
<dbReference type="PIRSF" id="PIRSF000538">
    <property type="entry name" value="GlpK"/>
    <property type="match status" value="1"/>
</dbReference>
<dbReference type="GO" id="GO:0005975">
    <property type="term" value="P:carbohydrate metabolic process"/>
    <property type="evidence" value="ECO:0007669"/>
    <property type="project" value="InterPro"/>
</dbReference>
<reference evidence="5 6" key="1">
    <citation type="journal article" date="2018" name="Syst. Appl. Microbiol.">
        <title>A new symbiotic nanoarchaeote (Candidatus Nanoclepta minutus) and its host (Zestosphaera tikiterensis gen. nov., sp. nov.) from a New Zealand hot spring.</title>
        <authorList>
            <person name="St John E."/>
            <person name="Liu Y."/>
            <person name="Podar M."/>
            <person name="Stott M.B."/>
            <person name="Meneghin J."/>
            <person name="Chen Z."/>
            <person name="Lagutin K."/>
            <person name="Mitchell K."/>
            <person name="Reysenbach A.L."/>
        </authorList>
    </citation>
    <scope>NUCLEOTIDE SEQUENCE [LARGE SCALE GENOMIC DNA]</scope>
    <source>
        <strain evidence="5">NZ3</strain>
    </source>
</reference>
<evidence type="ECO:0000256" key="2">
    <source>
        <dbReference type="ARBA" id="ARBA00022777"/>
    </source>
</evidence>
<dbReference type="SUPFAM" id="SSF53067">
    <property type="entry name" value="Actin-like ATPase domain"/>
    <property type="match status" value="2"/>
</dbReference>
<evidence type="ECO:0008006" key="7">
    <source>
        <dbReference type="Google" id="ProtNLM"/>
    </source>
</evidence>
<feature type="domain" description="Carbohydrate kinase FGGY N-terminal" evidence="3">
    <location>
        <begin position="6"/>
        <end position="240"/>
    </location>
</feature>
<dbReference type="InterPro" id="IPR043129">
    <property type="entry name" value="ATPase_NBD"/>
</dbReference>
<evidence type="ECO:0000259" key="3">
    <source>
        <dbReference type="Pfam" id="PF00370"/>
    </source>
</evidence>
<dbReference type="Pfam" id="PF00370">
    <property type="entry name" value="FGGY_N"/>
    <property type="match status" value="1"/>
</dbReference>
<evidence type="ECO:0000259" key="4">
    <source>
        <dbReference type="Pfam" id="PF02782"/>
    </source>
</evidence>
<dbReference type="InterPro" id="IPR018484">
    <property type="entry name" value="FGGY_N"/>
</dbReference>
<dbReference type="AlphaFoldDB" id="A0A2R7Y8C7"/>
<dbReference type="InterPro" id="IPR018485">
    <property type="entry name" value="FGGY_C"/>
</dbReference>
<feature type="domain" description="Carbohydrate kinase FGGY C-terminal" evidence="4">
    <location>
        <begin position="254"/>
        <end position="447"/>
    </location>
</feature>
<dbReference type="Proteomes" id="UP000244093">
    <property type="component" value="Unassembled WGS sequence"/>
</dbReference>
<dbReference type="CDD" id="cd07770">
    <property type="entry name" value="ASKHA_NBD_FGGY_GntK"/>
    <property type="match status" value="1"/>
</dbReference>
<evidence type="ECO:0000256" key="1">
    <source>
        <dbReference type="ARBA" id="ARBA00022679"/>
    </source>
</evidence>
<proteinExistence type="predicted"/>
<dbReference type="Gene3D" id="3.30.420.40">
    <property type="match status" value="2"/>
</dbReference>
<dbReference type="PANTHER" id="PTHR43095:SF2">
    <property type="entry name" value="GLUCONOKINASE"/>
    <property type="match status" value="1"/>
</dbReference>
<sequence length="493" mass="55498">MLILNVVSIDLGTTYIKVANVFVESGVAPKITKSVEIPTPYVKPALRAYEHNPKEVLKLLYKAVRKVVTKADAIVLSTYLFGILGVDKSYRPLTNVITWVDERPTKALRYLKTYDREIYLRTGCPLLHIYGLPKILWLKKFKSSVSRNITFYLDVKSFITHAFTGNAVTDLSSASGTYQLLNINELRWDAFALELAGIDENQLPELREGYEVLEIKDNLVEELNLKNKTPLILGLYDGATMIYGMTLGQSGKGVVNLGTSAMLRVVTDYPVLDKNVQVRFQTYYLLGRKWISGGGVNNAGIVLDYLHNLFWVSRTKEEFFNMMFKEIEDKLNVGSNVLFIPTIYPERLPLSIFKPAGGGGALIGLKPNTTLSDVFKAAVEGIIFLLKIINDGLIENNVTYENLLIGGKLAQQPIVRKILANVIAKKITYCGFPHVSHVGNALLAFKALRYGSEKELKEIYESMMNECSEDLPTPELIKYYNTLFKKFTRIIHK</sequence>
<dbReference type="PANTHER" id="PTHR43095">
    <property type="entry name" value="SUGAR KINASE"/>
    <property type="match status" value="1"/>
</dbReference>
<comment type="caution">
    <text evidence="5">The sequence shown here is derived from an EMBL/GenBank/DDBJ whole genome shotgun (WGS) entry which is preliminary data.</text>
</comment>
<dbReference type="InterPro" id="IPR000577">
    <property type="entry name" value="Carb_kinase_FGGY"/>
</dbReference>
<protein>
    <recommendedName>
        <fullName evidence="7">Carbohydrate kinase</fullName>
    </recommendedName>
</protein>
<evidence type="ECO:0000313" key="6">
    <source>
        <dbReference type="Proteomes" id="UP000244093"/>
    </source>
</evidence>
<name>A0A2R7Y8C7_9CREN</name>
<dbReference type="EMBL" id="NBVN01000002">
    <property type="protein sequence ID" value="PUA33657.1"/>
    <property type="molecule type" value="Genomic_DNA"/>
</dbReference>
<accession>A0A2R7Y8C7</accession>
<keyword evidence="2" id="KW-0418">Kinase</keyword>